<sequence>MVQKPSKGKGVASSNHGLKRPKRTSEEEQDDMTSPEQPLRRYGIHWITEQEEDEMARVDSDIEYSDAEEEDYEMGEAALELTDDEVCRPKEFLHTWFIF</sequence>
<dbReference type="Proteomes" id="UP000823775">
    <property type="component" value="Unassembled WGS sequence"/>
</dbReference>
<accession>A0ABS8TNA8</accession>
<name>A0ABS8TNA8_DATST</name>
<keyword evidence="3" id="KW-1185">Reference proteome</keyword>
<dbReference type="EMBL" id="JACEIK010001906">
    <property type="protein sequence ID" value="MCD7473024.1"/>
    <property type="molecule type" value="Genomic_DNA"/>
</dbReference>
<evidence type="ECO:0000313" key="2">
    <source>
        <dbReference type="EMBL" id="MCD7473024.1"/>
    </source>
</evidence>
<evidence type="ECO:0000256" key="1">
    <source>
        <dbReference type="SAM" id="MobiDB-lite"/>
    </source>
</evidence>
<comment type="caution">
    <text evidence="2">The sequence shown here is derived from an EMBL/GenBank/DDBJ whole genome shotgun (WGS) entry which is preliminary data.</text>
</comment>
<reference evidence="2 3" key="1">
    <citation type="journal article" date="2021" name="BMC Genomics">
        <title>Datura genome reveals duplications of psychoactive alkaloid biosynthetic genes and high mutation rate following tissue culture.</title>
        <authorList>
            <person name="Rajewski A."/>
            <person name="Carter-House D."/>
            <person name="Stajich J."/>
            <person name="Litt A."/>
        </authorList>
    </citation>
    <scope>NUCLEOTIDE SEQUENCE [LARGE SCALE GENOMIC DNA]</scope>
    <source>
        <strain evidence="2">AR-01</strain>
    </source>
</reference>
<proteinExistence type="predicted"/>
<feature type="region of interest" description="Disordered" evidence="1">
    <location>
        <begin position="1"/>
        <end position="42"/>
    </location>
</feature>
<protein>
    <submittedName>
        <fullName evidence="2">Uncharacterized protein</fullName>
    </submittedName>
</protein>
<gene>
    <name evidence="2" type="ORF">HAX54_014567</name>
</gene>
<organism evidence="2 3">
    <name type="scientific">Datura stramonium</name>
    <name type="common">Jimsonweed</name>
    <name type="synonym">Common thornapple</name>
    <dbReference type="NCBI Taxonomy" id="4076"/>
    <lineage>
        <taxon>Eukaryota</taxon>
        <taxon>Viridiplantae</taxon>
        <taxon>Streptophyta</taxon>
        <taxon>Embryophyta</taxon>
        <taxon>Tracheophyta</taxon>
        <taxon>Spermatophyta</taxon>
        <taxon>Magnoliopsida</taxon>
        <taxon>eudicotyledons</taxon>
        <taxon>Gunneridae</taxon>
        <taxon>Pentapetalae</taxon>
        <taxon>asterids</taxon>
        <taxon>lamiids</taxon>
        <taxon>Solanales</taxon>
        <taxon>Solanaceae</taxon>
        <taxon>Solanoideae</taxon>
        <taxon>Datureae</taxon>
        <taxon>Datura</taxon>
    </lineage>
</organism>
<evidence type="ECO:0000313" key="3">
    <source>
        <dbReference type="Proteomes" id="UP000823775"/>
    </source>
</evidence>